<organism evidence="5 6">
    <name type="scientific">Aspergillus viridinutans</name>
    <dbReference type="NCBI Taxonomy" id="75553"/>
    <lineage>
        <taxon>Eukaryota</taxon>
        <taxon>Fungi</taxon>
        <taxon>Dikarya</taxon>
        <taxon>Ascomycota</taxon>
        <taxon>Pezizomycotina</taxon>
        <taxon>Eurotiomycetes</taxon>
        <taxon>Eurotiomycetidae</taxon>
        <taxon>Eurotiales</taxon>
        <taxon>Aspergillaceae</taxon>
        <taxon>Aspergillus</taxon>
        <taxon>Aspergillus subgen. Fumigati</taxon>
    </lineage>
</organism>
<dbReference type="Proteomes" id="UP000710440">
    <property type="component" value="Unassembled WGS sequence"/>
</dbReference>
<evidence type="ECO:0000313" key="5">
    <source>
        <dbReference type="EMBL" id="GIJ99633.1"/>
    </source>
</evidence>
<dbReference type="PANTHER" id="PTHR48070">
    <property type="entry name" value="ESTERASE OVCA2"/>
    <property type="match status" value="1"/>
</dbReference>
<keyword evidence="2" id="KW-0378">Hydrolase</keyword>
<name>A0A9P3BVZ8_ASPVI</name>
<dbReference type="AlphaFoldDB" id="A0A9P3BVZ8"/>
<dbReference type="InterPro" id="IPR050593">
    <property type="entry name" value="LovG"/>
</dbReference>
<dbReference type="Pfam" id="PF03959">
    <property type="entry name" value="FSH1"/>
    <property type="match status" value="1"/>
</dbReference>
<evidence type="ECO:0000256" key="1">
    <source>
        <dbReference type="ARBA" id="ARBA00005863"/>
    </source>
</evidence>
<dbReference type="Gene3D" id="3.40.50.1820">
    <property type="entry name" value="alpha/beta hydrolase"/>
    <property type="match status" value="1"/>
</dbReference>
<comment type="caution">
    <text evidence="5">The sequence shown here is derived from an EMBL/GenBank/DDBJ whole genome shotgun (WGS) entry which is preliminary data.</text>
</comment>
<dbReference type="EMBL" id="BOPL01000002">
    <property type="protein sequence ID" value="GIJ99633.1"/>
    <property type="molecule type" value="Genomic_DNA"/>
</dbReference>
<feature type="compositionally biased region" description="Polar residues" evidence="3">
    <location>
        <begin position="1"/>
        <end position="18"/>
    </location>
</feature>
<comment type="similarity">
    <text evidence="1">Belongs to the LovG family.</text>
</comment>
<dbReference type="GO" id="GO:0005634">
    <property type="term" value="C:nucleus"/>
    <property type="evidence" value="ECO:0007669"/>
    <property type="project" value="TreeGrafter"/>
</dbReference>
<evidence type="ECO:0000313" key="6">
    <source>
        <dbReference type="Proteomes" id="UP000710440"/>
    </source>
</evidence>
<dbReference type="GO" id="GO:0044550">
    <property type="term" value="P:secondary metabolite biosynthetic process"/>
    <property type="evidence" value="ECO:0007669"/>
    <property type="project" value="TreeGrafter"/>
</dbReference>
<proteinExistence type="inferred from homology"/>
<feature type="domain" description="Serine hydrolase" evidence="4">
    <location>
        <begin position="26"/>
        <end position="243"/>
    </location>
</feature>
<protein>
    <recommendedName>
        <fullName evidence="4">Serine hydrolase domain-containing protein</fullName>
    </recommendedName>
</protein>
<evidence type="ECO:0000256" key="2">
    <source>
        <dbReference type="ARBA" id="ARBA00022801"/>
    </source>
</evidence>
<keyword evidence="6" id="KW-1185">Reference proteome</keyword>
<evidence type="ECO:0000256" key="3">
    <source>
        <dbReference type="SAM" id="MobiDB-lite"/>
    </source>
</evidence>
<evidence type="ECO:0000259" key="4">
    <source>
        <dbReference type="Pfam" id="PF03959"/>
    </source>
</evidence>
<dbReference type="InterPro" id="IPR029058">
    <property type="entry name" value="AB_hydrolase_fold"/>
</dbReference>
<dbReference type="InterPro" id="IPR005645">
    <property type="entry name" value="FSH-like_dom"/>
</dbReference>
<dbReference type="SUPFAM" id="SSF53474">
    <property type="entry name" value="alpha/beta-Hydrolases"/>
    <property type="match status" value="1"/>
</dbReference>
<dbReference type="RefSeq" id="XP_043122820.1">
    <property type="nucleotide sequence ID" value="XM_043266885.1"/>
</dbReference>
<dbReference type="GeneID" id="66931616"/>
<gene>
    <name evidence="5" type="ORF">Aspvir_003634</name>
</gene>
<sequence length="267" mass="28639">MITITSESSPGTHESTVQPDPGLHLPRILCLHGGGSNARIFRAQCRSLSLQLEERFRLIFADAPFLSGPGPDVESVYAEWGPFRSWVRPTAGGSMSVTWGPGTVDVEAVDKAISNAVLADDSAGATGPIVGLLGFSQGAKMAACLLLRQQQENARRNGPNNRTITNTAYRFAVLLAGRGPLVALDNARKDVVNGGPPSLQLRLPTIHVHGTRDPGLAIHRELLHRDCVKDTARVIEWDGGHRVLIKTKDVALVVDAILQTARKTGVI</sequence>
<dbReference type="GO" id="GO:0005737">
    <property type="term" value="C:cytoplasm"/>
    <property type="evidence" value="ECO:0007669"/>
    <property type="project" value="TreeGrafter"/>
</dbReference>
<dbReference type="GO" id="GO:0016787">
    <property type="term" value="F:hydrolase activity"/>
    <property type="evidence" value="ECO:0007669"/>
    <property type="project" value="UniProtKB-KW"/>
</dbReference>
<accession>A0A9P3BVZ8</accession>
<reference evidence="5 6" key="1">
    <citation type="submission" date="2021-02" db="EMBL/GenBank/DDBJ databases">
        <title>Pan-genome distribution and transcriptional activeness of fungal secondary metabolism genes in Aspergillus section Fumigati.</title>
        <authorList>
            <person name="Takahashi H."/>
            <person name="Umemura M."/>
            <person name="Ninomiya A."/>
            <person name="Kusuya Y."/>
            <person name="Urayama S."/>
            <person name="Shimizu M."/>
            <person name="Watanabe A."/>
            <person name="Kamei K."/>
            <person name="Yaguchi T."/>
            <person name="Hagiwara D."/>
        </authorList>
    </citation>
    <scope>NUCLEOTIDE SEQUENCE [LARGE SCALE GENOMIC DNA]</scope>
    <source>
        <strain evidence="5 6">IFM 47045</strain>
    </source>
</reference>
<dbReference type="OrthoDB" id="414698at2759"/>
<dbReference type="PANTHER" id="PTHR48070:SF3">
    <property type="entry name" value="ESTERASE DBAE-RELATED"/>
    <property type="match status" value="1"/>
</dbReference>
<feature type="region of interest" description="Disordered" evidence="3">
    <location>
        <begin position="1"/>
        <end position="20"/>
    </location>
</feature>